<dbReference type="PANTHER" id="PTHR42852:SF13">
    <property type="entry name" value="PROTEIN DIPZ"/>
    <property type="match status" value="1"/>
</dbReference>
<keyword evidence="4" id="KW-1185">Reference proteome</keyword>
<dbReference type="Gene3D" id="3.40.30.10">
    <property type="entry name" value="Glutaredoxin"/>
    <property type="match status" value="1"/>
</dbReference>
<proteinExistence type="predicted"/>
<feature type="domain" description="Thioredoxin" evidence="2">
    <location>
        <begin position="77"/>
        <end position="210"/>
    </location>
</feature>
<dbReference type="CDD" id="cd02966">
    <property type="entry name" value="TlpA_like_family"/>
    <property type="match status" value="1"/>
</dbReference>
<keyword evidence="1" id="KW-0676">Redox-active center</keyword>
<dbReference type="GO" id="GO:0015036">
    <property type="term" value="F:disulfide oxidoreductase activity"/>
    <property type="evidence" value="ECO:0007669"/>
    <property type="project" value="UniProtKB-ARBA"/>
</dbReference>
<dbReference type="Pfam" id="PF00578">
    <property type="entry name" value="AhpC-TSA"/>
    <property type="match status" value="1"/>
</dbReference>
<reference evidence="3 4" key="2">
    <citation type="submission" date="2018-12" db="EMBL/GenBank/DDBJ databases">
        <title>Rhizobacter gummiphilus sp. nov., a rubber-degrading bacterium isolated from the soil of a botanical garden in Japan.</title>
        <authorList>
            <person name="Shunsuke S.S."/>
        </authorList>
    </citation>
    <scope>NUCLEOTIDE SEQUENCE [LARGE SCALE GENOMIC DNA]</scope>
    <source>
        <strain evidence="3 4">S-16</strain>
    </source>
</reference>
<dbReference type="InterPro" id="IPR050553">
    <property type="entry name" value="Thioredoxin_ResA/DsbE_sf"/>
</dbReference>
<organism evidence="3 4">
    <name type="scientific">Piscinibacter terrae</name>
    <dbReference type="NCBI Taxonomy" id="2496871"/>
    <lineage>
        <taxon>Bacteria</taxon>
        <taxon>Pseudomonadati</taxon>
        <taxon>Pseudomonadota</taxon>
        <taxon>Betaproteobacteria</taxon>
        <taxon>Burkholderiales</taxon>
        <taxon>Sphaerotilaceae</taxon>
        <taxon>Piscinibacter</taxon>
    </lineage>
</organism>
<dbReference type="InterPro" id="IPR000866">
    <property type="entry name" value="AhpC/TSA"/>
</dbReference>
<comment type="caution">
    <text evidence="3">The sequence shown here is derived from an EMBL/GenBank/DDBJ whole genome shotgun (WGS) entry which is preliminary data.</text>
</comment>
<evidence type="ECO:0000313" key="4">
    <source>
        <dbReference type="Proteomes" id="UP000267464"/>
    </source>
</evidence>
<evidence type="ECO:0000259" key="2">
    <source>
        <dbReference type="PROSITE" id="PS51352"/>
    </source>
</evidence>
<accession>A0A3N7HL03</accession>
<dbReference type="SUPFAM" id="SSF52833">
    <property type="entry name" value="Thioredoxin-like"/>
    <property type="match status" value="1"/>
</dbReference>
<dbReference type="EMBL" id="QUSW01000008">
    <property type="protein sequence ID" value="RQP22223.1"/>
    <property type="molecule type" value="Genomic_DNA"/>
</dbReference>
<dbReference type="InterPro" id="IPR017937">
    <property type="entry name" value="Thioredoxin_CS"/>
</dbReference>
<dbReference type="InterPro" id="IPR013766">
    <property type="entry name" value="Thioredoxin_domain"/>
</dbReference>
<dbReference type="Proteomes" id="UP000267464">
    <property type="component" value="Unassembled WGS sequence"/>
</dbReference>
<protein>
    <submittedName>
        <fullName evidence="3">TlpA family protein disulfide reductase</fullName>
    </submittedName>
</protein>
<dbReference type="PROSITE" id="PS00194">
    <property type="entry name" value="THIOREDOXIN_1"/>
    <property type="match status" value="1"/>
</dbReference>
<evidence type="ECO:0000256" key="1">
    <source>
        <dbReference type="ARBA" id="ARBA00023284"/>
    </source>
</evidence>
<name>A0A3N7HL03_9BURK</name>
<dbReference type="PANTHER" id="PTHR42852">
    <property type="entry name" value="THIOL:DISULFIDE INTERCHANGE PROTEIN DSBE"/>
    <property type="match status" value="1"/>
</dbReference>
<dbReference type="PROSITE" id="PS51352">
    <property type="entry name" value="THIOREDOXIN_2"/>
    <property type="match status" value="1"/>
</dbReference>
<dbReference type="AlphaFoldDB" id="A0A3N7HL03"/>
<evidence type="ECO:0000313" key="3">
    <source>
        <dbReference type="EMBL" id="RQP22223.1"/>
    </source>
</evidence>
<dbReference type="GO" id="GO:0016209">
    <property type="term" value="F:antioxidant activity"/>
    <property type="evidence" value="ECO:0007669"/>
    <property type="project" value="InterPro"/>
</dbReference>
<sequence>MWAAGPSGWTSPVPSCRIRLHSAAATRAWSSARPSTDPTPHPPDPTMLNNVFRILILSALMASTSAFGWSLSLFNGVSLGQELPPLNLQYVANAPAQPPTLTMIYFWGTWCEPCRETIPKLNKLHDEKHDGLVIVGLTDETEPVVKEFLRKIPIRYTVALDDHRKLFDSLKIRALPYAILITKERKVVWRGQPEDLHADELNRLLSAAKAAP</sequence>
<reference evidence="3 4" key="1">
    <citation type="submission" date="2018-08" db="EMBL/GenBank/DDBJ databases">
        <authorList>
            <person name="Khan S.A."/>
            <person name="Jeon C.O."/>
            <person name="Chun B.H."/>
            <person name="Jeong S.E."/>
        </authorList>
    </citation>
    <scope>NUCLEOTIDE SEQUENCE [LARGE SCALE GENOMIC DNA]</scope>
    <source>
        <strain evidence="3 4">S-16</strain>
    </source>
</reference>
<dbReference type="InterPro" id="IPR036249">
    <property type="entry name" value="Thioredoxin-like_sf"/>
</dbReference>
<gene>
    <name evidence="3" type="ORF">DZC73_24845</name>
</gene>